<dbReference type="OrthoDB" id="2941499at2"/>
<sequence>MKVWVAVLSMLGGLFGLASGFMVTVFGSVFGEDAMANSGATVFWLSALAIVLGFLSWKFKKTAGIALLVVAVWGLIANGLFFTVAFIFLFIAGILSFLIRQKQGNEANLAQ</sequence>
<keyword evidence="1" id="KW-0472">Membrane</keyword>
<evidence type="ECO:0000313" key="3">
    <source>
        <dbReference type="Proteomes" id="UP000295416"/>
    </source>
</evidence>
<gene>
    <name evidence="2" type="ORF">EV207_12160</name>
</gene>
<dbReference type="Proteomes" id="UP000295416">
    <property type="component" value="Unassembled WGS sequence"/>
</dbReference>
<evidence type="ECO:0000313" key="2">
    <source>
        <dbReference type="EMBL" id="TCP25630.1"/>
    </source>
</evidence>
<keyword evidence="3" id="KW-1185">Reference proteome</keyword>
<feature type="transmembrane region" description="Helical" evidence="1">
    <location>
        <begin position="6"/>
        <end position="30"/>
    </location>
</feature>
<dbReference type="AlphaFoldDB" id="A0A4R2NUI4"/>
<comment type="caution">
    <text evidence="2">The sequence shown here is derived from an EMBL/GenBank/DDBJ whole genome shotgun (WGS) entry which is preliminary data.</text>
</comment>
<protein>
    <recommendedName>
        <fullName evidence="4">DUF4064 domain-containing protein</fullName>
    </recommendedName>
</protein>
<evidence type="ECO:0000256" key="1">
    <source>
        <dbReference type="SAM" id="Phobius"/>
    </source>
</evidence>
<keyword evidence="1" id="KW-0812">Transmembrane</keyword>
<reference evidence="2 3" key="1">
    <citation type="submission" date="2019-03" db="EMBL/GenBank/DDBJ databases">
        <title>Genomic Encyclopedia of Type Strains, Phase IV (KMG-IV): sequencing the most valuable type-strain genomes for metagenomic binning, comparative biology and taxonomic classification.</title>
        <authorList>
            <person name="Goeker M."/>
        </authorList>
    </citation>
    <scope>NUCLEOTIDE SEQUENCE [LARGE SCALE GENOMIC DNA]</scope>
    <source>
        <strain evidence="2 3">DSM 19377</strain>
    </source>
</reference>
<keyword evidence="1" id="KW-1133">Transmembrane helix</keyword>
<name>A0A4R2NUI4_9BACL</name>
<dbReference type="RefSeq" id="WP_132746787.1">
    <property type="nucleotide sequence ID" value="NZ_SLXK01000021.1"/>
</dbReference>
<proteinExistence type="predicted"/>
<evidence type="ECO:0008006" key="4">
    <source>
        <dbReference type="Google" id="ProtNLM"/>
    </source>
</evidence>
<accession>A0A4R2NUI4</accession>
<feature type="transmembrane region" description="Helical" evidence="1">
    <location>
        <begin position="65"/>
        <end position="98"/>
    </location>
</feature>
<feature type="transmembrane region" description="Helical" evidence="1">
    <location>
        <begin position="42"/>
        <end position="59"/>
    </location>
</feature>
<dbReference type="EMBL" id="SLXK01000021">
    <property type="protein sequence ID" value="TCP25630.1"/>
    <property type="molecule type" value="Genomic_DNA"/>
</dbReference>
<organism evidence="2 3">
    <name type="scientific">Scopulibacillus darangshiensis</name>
    <dbReference type="NCBI Taxonomy" id="442528"/>
    <lineage>
        <taxon>Bacteria</taxon>
        <taxon>Bacillati</taxon>
        <taxon>Bacillota</taxon>
        <taxon>Bacilli</taxon>
        <taxon>Bacillales</taxon>
        <taxon>Sporolactobacillaceae</taxon>
        <taxon>Scopulibacillus</taxon>
    </lineage>
</organism>